<dbReference type="Pfam" id="PF00931">
    <property type="entry name" value="NB-ARC"/>
    <property type="match status" value="1"/>
</dbReference>
<keyword evidence="2" id="KW-0442">Lipid degradation</keyword>
<dbReference type="EMBL" id="ML994617">
    <property type="protein sequence ID" value="KAF2191248.1"/>
    <property type="molecule type" value="Genomic_DNA"/>
</dbReference>
<dbReference type="PANTHER" id="PTHR46082:SF6">
    <property type="entry name" value="AAA+ ATPASE DOMAIN-CONTAINING PROTEIN-RELATED"/>
    <property type="match status" value="1"/>
</dbReference>
<evidence type="ECO:0000256" key="1">
    <source>
        <dbReference type="ARBA" id="ARBA00023098"/>
    </source>
</evidence>
<dbReference type="SUPFAM" id="SSF48452">
    <property type="entry name" value="TPR-like"/>
    <property type="match status" value="3"/>
</dbReference>
<evidence type="ECO:0000313" key="6">
    <source>
        <dbReference type="Proteomes" id="UP000800200"/>
    </source>
</evidence>
<proteinExistence type="predicted"/>
<dbReference type="InterPro" id="IPR002182">
    <property type="entry name" value="NB-ARC"/>
</dbReference>
<organism evidence="5 6">
    <name type="scientific">Zopfia rhizophila CBS 207.26</name>
    <dbReference type="NCBI Taxonomy" id="1314779"/>
    <lineage>
        <taxon>Eukaryota</taxon>
        <taxon>Fungi</taxon>
        <taxon>Dikarya</taxon>
        <taxon>Ascomycota</taxon>
        <taxon>Pezizomycotina</taxon>
        <taxon>Dothideomycetes</taxon>
        <taxon>Dothideomycetes incertae sedis</taxon>
        <taxon>Zopfiaceae</taxon>
        <taxon>Zopfia</taxon>
    </lineage>
</organism>
<dbReference type="SUPFAM" id="SSF52151">
    <property type="entry name" value="FabD/lysophospholipase-like"/>
    <property type="match status" value="1"/>
</dbReference>
<feature type="short sequence motif" description="GXSXG" evidence="2">
    <location>
        <begin position="630"/>
        <end position="634"/>
    </location>
</feature>
<dbReference type="OrthoDB" id="1658288at2759"/>
<dbReference type="Pfam" id="PF13374">
    <property type="entry name" value="TPR_10"/>
    <property type="match status" value="2"/>
</dbReference>
<dbReference type="InterPro" id="IPR011990">
    <property type="entry name" value="TPR-like_helical_dom_sf"/>
</dbReference>
<keyword evidence="6" id="KW-1185">Reference proteome</keyword>
<dbReference type="PANTHER" id="PTHR46082">
    <property type="entry name" value="ATP/GTP-BINDING PROTEIN-RELATED"/>
    <property type="match status" value="1"/>
</dbReference>
<evidence type="ECO:0000256" key="2">
    <source>
        <dbReference type="PROSITE-ProRule" id="PRU01161"/>
    </source>
</evidence>
<name>A0A6A6EKG0_9PEZI</name>
<evidence type="ECO:0000256" key="3">
    <source>
        <dbReference type="SAM" id="MobiDB-lite"/>
    </source>
</evidence>
<dbReference type="SMART" id="SM00028">
    <property type="entry name" value="TPR"/>
    <property type="match status" value="7"/>
</dbReference>
<dbReference type="Pfam" id="PF01734">
    <property type="entry name" value="Patatin"/>
    <property type="match status" value="1"/>
</dbReference>
<dbReference type="Gene3D" id="3.40.50.300">
    <property type="entry name" value="P-loop containing nucleotide triphosphate hydrolases"/>
    <property type="match status" value="1"/>
</dbReference>
<dbReference type="InterPro" id="IPR053137">
    <property type="entry name" value="NLR-like"/>
</dbReference>
<keyword evidence="1 2" id="KW-0443">Lipid metabolism</keyword>
<dbReference type="PROSITE" id="PS51635">
    <property type="entry name" value="PNPLA"/>
    <property type="match status" value="1"/>
</dbReference>
<reference evidence="5" key="1">
    <citation type="journal article" date="2020" name="Stud. Mycol.">
        <title>101 Dothideomycetes genomes: a test case for predicting lifestyles and emergence of pathogens.</title>
        <authorList>
            <person name="Haridas S."/>
            <person name="Albert R."/>
            <person name="Binder M."/>
            <person name="Bloem J."/>
            <person name="Labutti K."/>
            <person name="Salamov A."/>
            <person name="Andreopoulos B."/>
            <person name="Baker S."/>
            <person name="Barry K."/>
            <person name="Bills G."/>
            <person name="Bluhm B."/>
            <person name="Cannon C."/>
            <person name="Castanera R."/>
            <person name="Culley D."/>
            <person name="Daum C."/>
            <person name="Ezra D."/>
            <person name="Gonzalez J."/>
            <person name="Henrissat B."/>
            <person name="Kuo A."/>
            <person name="Liang C."/>
            <person name="Lipzen A."/>
            <person name="Lutzoni F."/>
            <person name="Magnuson J."/>
            <person name="Mondo S."/>
            <person name="Nolan M."/>
            <person name="Ohm R."/>
            <person name="Pangilinan J."/>
            <person name="Park H.-J."/>
            <person name="Ramirez L."/>
            <person name="Alfaro M."/>
            <person name="Sun H."/>
            <person name="Tritt A."/>
            <person name="Yoshinaga Y."/>
            <person name="Zwiers L.-H."/>
            <person name="Turgeon B."/>
            <person name="Goodwin S."/>
            <person name="Spatafora J."/>
            <person name="Crous P."/>
            <person name="Grigoriev I."/>
        </authorList>
    </citation>
    <scope>NUCLEOTIDE SEQUENCE</scope>
    <source>
        <strain evidence="5">CBS 207.26</strain>
    </source>
</reference>
<dbReference type="SUPFAM" id="SSF52540">
    <property type="entry name" value="P-loop containing nucleoside triphosphate hydrolases"/>
    <property type="match status" value="1"/>
</dbReference>
<feature type="short sequence motif" description="DGA/G" evidence="2">
    <location>
        <begin position="772"/>
        <end position="774"/>
    </location>
</feature>
<feature type="compositionally biased region" description="Basic and acidic residues" evidence="3">
    <location>
        <begin position="515"/>
        <end position="533"/>
    </location>
</feature>
<dbReference type="InterPro" id="IPR003593">
    <property type="entry name" value="AAA+_ATPase"/>
</dbReference>
<feature type="region of interest" description="Disordered" evidence="3">
    <location>
        <begin position="515"/>
        <end position="537"/>
    </location>
</feature>
<feature type="short sequence motif" description="GXGXXG" evidence="2">
    <location>
        <begin position="588"/>
        <end position="593"/>
    </location>
</feature>
<dbReference type="CDD" id="cd07216">
    <property type="entry name" value="Pat17_PNPLA8_PNPLA9_like3"/>
    <property type="match status" value="1"/>
</dbReference>
<dbReference type="GO" id="GO:0043531">
    <property type="term" value="F:ADP binding"/>
    <property type="evidence" value="ECO:0007669"/>
    <property type="project" value="InterPro"/>
</dbReference>
<dbReference type="InterPro" id="IPR016035">
    <property type="entry name" value="Acyl_Trfase/lysoPLipase"/>
</dbReference>
<feature type="domain" description="PNPLA" evidence="4">
    <location>
        <begin position="584"/>
        <end position="785"/>
    </location>
</feature>
<dbReference type="Pfam" id="PF13424">
    <property type="entry name" value="TPR_12"/>
    <property type="match status" value="4"/>
</dbReference>
<dbReference type="Gene3D" id="3.40.1090.10">
    <property type="entry name" value="Cytosolic phospholipase A2 catalytic domain"/>
    <property type="match status" value="1"/>
</dbReference>
<dbReference type="InterPro" id="IPR019734">
    <property type="entry name" value="TPR_rpt"/>
</dbReference>
<keyword evidence="2" id="KW-0378">Hydrolase</keyword>
<dbReference type="InterPro" id="IPR002641">
    <property type="entry name" value="PNPLA_dom"/>
</dbReference>
<sequence length="1770" mass="201600">MITLASKELQTLTEPIYHASRVCSDLFDECIGEMHNSNEAYLIIEELRGRFRRWAAYVGAFAVPKASLDARLASHETIKDMVLDLIYMLQQNLRWAKNERSNEVVKSIYPDEENPEEFVGIPAVESAIDRLFVLAVAIRHSARRTHQLRPGSEGRDSKTLCSLLLQTKYPNARKSLRGQLVDSIYTRGMSLEYLQLHNWKLAYQRENNTVLDQSVESETEQAEDVTTQTRIEVHPNPAVKIGPSAPETHPSIVSPSNVVRYYQSRKKPSGSIISMGSMVRDAKDDELLYPSMPKRSGEASYISCPICSDPLKTSTLTEEVWKAHIDQDLEPYVCISEECREPLRYFIHLRNWENHMHTRHTIEWAQRIHTEKWYCDFGHTNPQEFDEKDELLSHLMTQHGQQLTTSQLQGRARRNRRIARRDPFVCPICDCVPDELRPRITEKPFKLLSKHIGQHLKSLSFLSLSYLNADLRDCESTDENSSRSLSRELNSSRISLSKREYDSFDDIPLTEVFDDGTRRTDGQQFSDDPRPMDNSENWEFIPPKGLTTDYEQLRQKLTGSHEELKFETVLNSEYLLDSTGLCLLSLDGGGVRGLSILYVLKALMTRLNYQLQKAGYIQVKPCEVFDLIGGTSTGGLIAIMLGRLEMDVDECITAYNKLMKAVFEEESSWPPVSWRGKVKARFDSKKLKSAVEEVINNTGASATDAFNDGKNRGCRTFVCSAAKETAGTTRLRSYILPNEDNIPATICEAALATSAATSFFNPVLIGARQFVDGALGANNPVDEVEDEAANIWCSGTGDLKPLVKCFVSIGTGNPGKKALEDDMLKFLSKSLVRIATETEETERKFIARWAKHYDEKRYFRFNVNQGLQEVGLAEYKEKGRMEAATDQYLRHQAQKFRLRDCVQNLQQKQDGTKISSASIMKEHETRRIIQSQIIINKACWNVPFRRNLQFVGRASHLHRLENALFTEHQPLKIAIIGLGGVGKTQIALELAYRTKEKHKNCSVFWVPATNAESLQQAFADIGQQLAVPGIEEEQADVKKLVQRHLSQESAGQWLLIVDNVDDMDMWNYELKDCLPKSRQGCIVCTTRSRRVAVKIAAANVVEVSEMDEEMAMQLLAKSLINQELLTPHQDALKLLEQLTFLPLAIVQAAAYIQENGITLSDYLSLLEEQEQDLVDLLSEDFEDEGRYQDVKNPVATTWLLSFDHIRQLDSLAAEYLSFMSCVDPKDIPQSLLPPGPSRKKETDAIGLLIAYSFVSRQVADDALDVHRLVHLATRNWLRERKSLIHWGAKAMQRLEEVFPDDDHRNRSVWRLYLAHARYVLLSDDTKNMPERAGLLWKFAMCLYSDGKYNEAEISFSEVTETRKRVLGEEHPDTLTSMASLASTYRNQGRWKEAEELGVQVMGTRKRVLGVEHPDTLTSMASLASTYRNQGRWKEAEELDVQVMETRKRVLGDEHSSTLGSMNNLALTYRNQGRWKEAEELLMQVMKTFKRVPGEEHPSTLTSMANLASTYRNQGRWKEAEELGVQVMETRKRVLGEEHPDTLTSMANLASTYRNRGRWKEAEELGVQVMETRKRVLGEEHPDTLTSMASLASTYRNQGRWKEAEELGVQVMKTRKRVLGEEHPNTLTSMASLASTYRNQGRWKEAEELLMQVMETFKRVLGEEHPSTLTSMANLASTYRNQGRWKEAEELGVQVMETRKRVLGEEHPDTLTSMANLASTYRNQGRWKEAEDLQVQVVETRKLVLGVEHPDTTSSLEILNEWQLVETEISN</sequence>
<dbReference type="PRINTS" id="PR00381">
    <property type="entry name" value="KINESINLIGHT"/>
</dbReference>
<feature type="active site" description="Proton acceptor" evidence="2">
    <location>
        <position position="772"/>
    </location>
</feature>
<evidence type="ECO:0000259" key="4">
    <source>
        <dbReference type="PROSITE" id="PS51635"/>
    </source>
</evidence>
<protein>
    <recommendedName>
        <fullName evidence="4">PNPLA domain-containing protein</fullName>
    </recommendedName>
</protein>
<dbReference type="SMART" id="SM00382">
    <property type="entry name" value="AAA"/>
    <property type="match status" value="1"/>
</dbReference>
<gene>
    <name evidence="5" type="ORF">K469DRAFT_622756</name>
</gene>
<feature type="active site" description="Nucleophile" evidence="2">
    <location>
        <position position="632"/>
    </location>
</feature>
<dbReference type="GO" id="GO:0016042">
    <property type="term" value="P:lipid catabolic process"/>
    <property type="evidence" value="ECO:0007669"/>
    <property type="project" value="UniProtKB-UniRule"/>
</dbReference>
<dbReference type="InterPro" id="IPR027417">
    <property type="entry name" value="P-loop_NTPase"/>
</dbReference>
<dbReference type="Gene3D" id="1.25.40.10">
    <property type="entry name" value="Tetratricopeptide repeat domain"/>
    <property type="match status" value="3"/>
</dbReference>
<dbReference type="Proteomes" id="UP000800200">
    <property type="component" value="Unassembled WGS sequence"/>
</dbReference>
<dbReference type="GO" id="GO:0016787">
    <property type="term" value="F:hydrolase activity"/>
    <property type="evidence" value="ECO:0007669"/>
    <property type="project" value="UniProtKB-UniRule"/>
</dbReference>
<evidence type="ECO:0000313" key="5">
    <source>
        <dbReference type="EMBL" id="KAF2191248.1"/>
    </source>
</evidence>
<accession>A0A6A6EKG0</accession>
<dbReference type="GO" id="GO:0046486">
    <property type="term" value="P:glycerolipid metabolic process"/>
    <property type="evidence" value="ECO:0007669"/>
    <property type="project" value="UniProtKB-ARBA"/>
</dbReference>
<dbReference type="NCBIfam" id="NF040586">
    <property type="entry name" value="FxSxx_TPR"/>
    <property type="match status" value="1"/>
</dbReference>